<feature type="domain" description="Thoeris protein ThsB TIR-like" evidence="1">
    <location>
        <begin position="7"/>
        <end position="97"/>
    </location>
</feature>
<sequence>MANKRVFVAFAIEDQTTKILFTGQAKNKNVPYDFVDMSVKEPWDTQWKTNCRTKIKGCDGFIALISKNTKKATGQLWEINCAKEEKIPILGIYIDGAGYSDKPDEMYGILCKEWTWDNVKDFIYSL</sequence>
<dbReference type="Proteomes" id="UP000320773">
    <property type="component" value="Unassembled WGS sequence"/>
</dbReference>
<organism evidence="2 3">
    <name type="scientific">Flavobacterium branchiophilum</name>
    <dbReference type="NCBI Taxonomy" id="55197"/>
    <lineage>
        <taxon>Bacteria</taxon>
        <taxon>Pseudomonadati</taxon>
        <taxon>Bacteroidota</taxon>
        <taxon>Flavobacteriia</taxon>
        <taxon>Flavobacteriales</taxon>
        <taxon>Flavobacteriaceae</taxon>
        <taxon>Flavobacterium</taxon>
    </lineage>
</organism>
<evidence type="ECO:0000313" key="3">
    <source>
        <dbReference type="Proteomes" id="UP000320773"/>
    </source>
</evidence>
<proteinExistence type="predicted"/>
<protein>
    <submittedName>
        <fullName evidence="2">TIR-like protein DUF1863</fullName>
    </submittedName>
</protein>
<dbReference type="EMBL" id="VFPJ01000001">
    <property type="protein sequence ID" value="TQM40340.1"/>
    <property type="molecule type" value="Genomic_DNA"/>
</dbReference>
<accession>A0A543G2L3</accession>
<reference evidence="2 3" key="1">
    <citation type="submission" date="2019-06" db="EMBL/GenBank/DDBJ databases">
        <title>Genomic Encyclopedia of Archaeal and Bacterial Type Strains, Phase II (KMG-II): from individual species to whole genera.</title>
        <authorList>
            <person name="Goeker M."/>
        </authorList>
    </citation>
    <scope>NUCLEOTIDE SEQUENCE [LARGE SCALE GENOMIC DNA]</scope>
    <source>
        <strain evidence="2 3">DSM 24789</strain>
    </source>
</reference>
<dbReference type="Gene3D" id="3.40.50.11200">
    <property type="match status" value="1"/>
</dbReference>
<dbReference type="InterPro" id="IPR015032">
    <property type="entry name" value="ThsB__TIR-like_domain"/>
</dbReference>
<name>A0A543G2L3_9FLAO</name>
<dbReference type="AlphaFoldDB" id="A0A543G2L3"/>
<dbReference type="RefSeq" id="WP_089081800.1">
    <property type="nucleotide sequence ID" value="NZ_VFPJ01000001.1"/>
</dbReference>
<dbReference type="Pfam" id="PF08937">
    <property type="entry name" value="ThsB_TIR"/>
    <property type="match status" value="1"/>
</dbReference>
<gene>
    <name evidence="2" type="ORF">BC670_1222</name>
</gene>
<evidence type="ECO:0000259" key="1">
    <source>
        <dbReference type="Pfam" id="PF08937"/>
    </source>
</evidence>
<evidence type="ECO:0000313" key="2">
    <source>
        <dbReference type="EMBL" id="TQM40340.1"/>
    </source>
</evidence>
<comment type="caution">
    <text evidence="2">The sequence shown here is derived from an EMBL/GenBank/DDBJ whole genome shotgun (WGS) entry which is preliminary data.</text>
</comment>